<feature type="domain" description="PhoD-like phosphatase" evidence="1">
    <location>
        <begin position="436"/>
        <end position="612"/>
    </location>
</feature>
<dbReference type="Pfam" id="PF19050">
    <property type="entry name" value="PhoD_2"/>
    <property type="match status" value="2"/>
</dbReference>
<dbReference type="RefSeq" id="XP_046064927.1">
    <property type="nucleotide sequence ID" value="XM_046205671.1"/>
</dbReference>
<dbReference type="AlphaFoldDB" id="A0A9P8TB46"/>
<dbReference type="InterPro" id="IPR043904">
    <property type="entry name" value="PhoD_2-like"/>
</dbReference>
<name>A0A9P8TB46_9ASCO</name>
<keyword evidence="3" id="KW-1185">Reference proteome</keyword>
<protein>
    <recommendedName>
        <fullName evidence="1">PhoD-like phosphatase domain-containing protein</fullName>
    </recommendedName>
</protein>
<dbReference type="Gene3D" id="3.60.21.70">
    <property type="entry name" value="PhoD-like phosphatase"/>
    <property type="match status" value="1"/>
</dbReference>
<dbReference type="OrthoDB" id="2419400at2759"/>
<organism evidence="2 3">
    <name type="scientific">Ogataea philodendri</name>
    <dbReference type="NCBI Taxonomy" id="1378263"/>
    <lineage>
        <taxon>Eukaryota</taxon>
        <taxon>Fungi</taxon>
        <taxon>Dikarya</taxon>
        <taxon>Ascomycota</taxon>
        <taxon>Saccharomycotina</taxon>
        <taxon>Pichiomycetes</taxon>
        <taxon>Pichiales</taxon>
        <taxon>Pichiaceae</taxon>
        <taxon>Ogataea</taxon>
    </lineage>
</organism>
<accession>A0A9P8TB46</accession>
<dbReference type="CDD" id="cd07389">
    <property type="entry name" value="MPP_PhoD"/>
    <property type="match status" value="1"/>
</dbReference>
<feature type="domain" description="PhoD-like phosphatase" evidence="1">
    <location>
        <begin position="155"/>
        <end position="422"/>
    </location>
</feature>
<proteinExistence type="predicted"/>
<dbReference type="GeneID" id="70232424"/>
<dbReference type="PANTHER" id="PTHR46689:SF1">
    <property type="entry name" value="PHOD-LIKE PHOSPHATASE DOMAIN-CONTAINING PROTEIN"/>
    <property type="match status" value="1"/>
</dbReference>
<evidence type="ECO:0000313" key="3">
    <source>
        <dbReference type="Proteomes" id="UP000769157"/>
    </source>
</evidence>
<dbReference type="PANTHER" id="PTHR46689">
    <property type="entry name" value="MEMBRANE PROTEIN, PUTATIVE-RELATED"/>
    <property type="match status" value="1"/>
</dbReference>
<comment type="caution">
    <text evidence="2">The sequence shown here is derived from an EMBL/GenBank/DDBJ whole genome shotgun (WGS) entry which is preliminary data.</text>
</comment>
<sequence>MTVDPIHQSWFDPLPLQQYQELVKKSAPESVSSCPPDRTVGKPAVSVACGPNLRFLGCLENGTNNYRGTILLVLRDSENSEKTKPTIKYYVGPATTDVSLSLQSGVFPGTLFYQEQGFSFWRFAMDLELTQYEQKVKYSVNDEFNENFQFFLPSIEQSMNVMSYSCNGFSLSVKTAEFKSSLWYDVLRKHDQLPYHVMVGGGDQIYCDSVKKSSRPFEKWLEHKKLHSYEKLTDEMVKSLKEYYMKNYIQWFGKGYWEGTAGATLQCMYPMALQQIPQVNVFDDHDIIDGFGSYGHRTMTQDIFKGVGNIAFNYYLLFQHHTSPTEEMASEPSWIPGASVGPYITQKSRSVYTRFGREIALVGFDCRTERTKHQIITQETYSRIFKRMDDELVAAKGEIKHLLVLLGVPICYPRMVWIESLMGSKLLAPIKYLARKGVIAKGLVNEFDGGIELLDDLNDHWCAAHHKKERNWLMGELVKFGAKHGVRITILSGDVHLGCLSRTMTKLDKHISAQERENIVAKPEKDPRLIFNVISSAIINAPPPNGMASFLQKRAKIHHFDRHCDEDVVDLFLKDTDGSERSNTLFLNKRNYADLIPFKNLKNTDRYKQFQQGDLIHPGPTTELAKAEPIHNGHISLKNIGYPLDPESLVTTFHFEADIKDFNSETYDYEVLIPHLAERQKISEVGLK</sequence>
<reference evidence="2" key="1">
    <citation type="journal article" date="2021" name="Open Biol.">
        <title>Shared evolutionary footprints suggest mitochondrial oxidative damage underlies multiple complex I losses in fungi.</title>
        <authorList>
            <person name="Schikora-Tamarit M.A."/>
            <person name="Marcet-Houben M."/>
            <person name="Nosek J."/>
            <person name="Gabaldon T."/>
        </authorList>
    </citation>
    <scope>NUCLEOTIDE SEQUENCE</scope>
    <source>
        <strain evidence="2">CBS6075</strain>
    </source>
</reference>
<dbReference type="GO" id="GO:0016020">
    <property type="term" value="C:membrane"/>
    <property type="evidence" value="ECO:0007669"/>
    <property type="project" value="TreeGrafter"/>
</dbReference>
<dbReference type="InterPro" id="IPR038607">
    <property type="entry name" value="PhoD-like_sf"/>
</dbReference>
<reference evidence="2" key="2">
    <citation type="submission" date="2021-01" db="EMBL/GenBank/DDBJ databases">
        <authorList>
            <person name="Schikora-Tamarit M.A."/>
        </authorList>
    </citation>
    <scope>NUCLEOTIDE SEQUENCE</scope>
    <source>
        <strain evidence="2">CBS6075</strain>
    </source>
</reference>
<dbReference type="EMBL" id="JAEUBE010000055">
    <property type="protein sequence ID" value="KAH3671751.1"/>
    <property type="molecule type" value="Genomic_DNA"/>
</dbReference>
<gene>
    <name evidence="2" type="ORF">OGAPHI_000456</name>
</gene>
<evidence type="ECO:0000259" key="1">
    <source>
        <dbReference type="Pfam" id="PF19050"/>
    </source>
</evidence>
<evidence type="ECO:0000313" key="2">
    <source>
        <dbReference type="EMBL" id="KAH3671751.1"/>
    </source>
</evidence>
<dbReference type="InterPro" id="IPR018946">
    <property type="entry name" value="PhoD-like_MPP"/>
</dbReference>
<dbReference type="Proteomes" id="UP000769157">
    <property type="component" value="Unassembled WGS sequence"/>
</dbReference>